<dbReference type="InterPro" id="IPR051541">
    <property type="entry name" value="PTS_SugarTrans_NitroReg"/>
</dbReference>
<evidence type="ECO:0000313" key="9">
    <source>
        <dbReference type="Proteomes" id="UP000033103"/>
    </source>
</evidence>
<dbReference type="PANTHER" id="PTHR47738:SF2">
    <property type="entry name" value="PTS SYSTEM FRUCTOSE-LIKE EIIA COMPONENT"/>
    <property type="match status" value="1"/>
</dbReference>
<sequence length="153" mass="17421">MKKITDYLKVETVNLNLEAKDKKAVLKELFEQLQNSSEITDKSKCYEDLLEREKLGSTGIGEGFAIPHAKSDFVKELIMTVGISKNPIEYDAVDGKPVNIFFMFLSPNELSQEYLILLAKISRFIREPNFKSELLSAKSKEEIAEILLSKEED</sequence>
<keyword evidence="6" id="KW-0598">Phosphotransferase system</keyword>
<dbReference type="EMBL" id="CP011280">
    <property type="protein sequence ID" value="AKC95303.1"/>
    <property type="molecule type" value="Genomic_DNA"/>
</dbReference>
<evidence type="ECO:0000256" key="2">
    <source>
        <dbReference type="ARBA" id="ARBA00022448"/>
    </source>
</evidence>
<dbReference type="OrthoDB" id="95460at2"/>
<evidence type="ECO:0000313" key="8">
    <source>
        <dbReference type="EMBL" id="AKC95303.1"/>
    </source>
</evidence>
<dbReference type="GO" id="GO:0005737">
    <property type="term" value="C:cytoplasm"/>
    <property type="evidence" value="ECO:0007669"/>
    <property type="project" value="UniProtKB-SubCell"/>
</dbReference>
<gene>
    <name evidence="8" type="ORF">VC03_01820</name>
</gene>
<keyword evidence="3" id="KW-0597">Phosphoprotein</keyword>
<protein>
    <submittedName>
        <fullName evidence="8">PTS sugar transporter subunit IIA</fullName>
    </submittedName>
</protein>
<dbReference type="Gene3D" id="3.40.930.10">
    <property type="entry name" value="Mannitol-specific EII, Chain A"/>
    <property type="match status" value="1"/>
</dbReference>
<dbReference type="RefSeq" id="WP_046328409.1">
    <property type="nucleotide sequence ID" value="NZ_CAUPIC010000001.1"/>
</dbReference>
<dbReference type="Proteomes" id="UP000033103">
    <property type="component" value="Chromosome"/>
</dbReference>
<dbReference type="InterPro" id="IPR016152">
    <property type="entry name" value="PTrfase/Anion_transptr"/>
</dbReference>
<dbReference type="InterPro" id="IPR002178">
    <property type="entry name" value="PTS_EIIA_type-2_dom"/>
</dbReference>
<dbReference type="PATRIC" id="fig|1069640.6.peg.346"/>
<dbReference type="SUPFAM" id="SSF55804">
    <property type="entry name" value="Phoshotransferase/anion transport protein"/>
    <property type="match status" value="1"/>
</dbReference>
<dbReference type="Pfam" id="PF00359">
    <property type="entry name" value="PTS_EIIA_2"/>
    <property type="match status" value="1"/>
</dbReference>
<keyword evidence="2" id="KW-0813">Transport</keyword>
<keyword evidence="5" id="KW-0808">Transferase</keyword>
<reference evidence="8 9" key="1">
    <citation type="journal article" date="2012" name="BMC Genomics">
        <title>Genomic sequence analysis and characterization of Sneathia amnii sp. nov.</title>
        <authorList>
            <consortium name="Vaginal Microbiome Consortium (additional members)"/>
            <person name="Harwich M.D.Jr."/>
            <person name="Serrano M.G."/>
            <person name="Fettweis J.M."/>
            <person name="Alves J.M."/>
            <person name="Reimers M.A."/>
            <person name="Buck G.A."/>
            <person name="Jefferson K.K."/>
        </authorList>
    </citation>
    <scope>NUCLEOTIDE SEQUENCE [LARGE SCALE GENOMIC DNA]</scope>
    <source>
        <strain evidence="8 9">SN35</strain>
    </source>
</reference>
<dbReference type="CDD" id="cd00211">
    <property type="entry name" value="PTS_IIA_fru"/>
    <property type="match status" value="1"/>
</dbReference>
<evidence type="ECO:0000259" key="7">
    <source>
        <dbReference type="PROSITE" id="PS51094"/>
    </source>
</evidence>
<dbReference type="PANTHER" id="PTHR47738">
    <property type="entry name" value="PTS SYSTEM FRUCTOSE-LIKE EIIA COMPONENT-RELATED"/>
    <property type="match status" value="1"/>
</dbReference>
<evidence type="ECO:0000256" key="4">
    <source>
        <dbReference type="ARBA" id="ARBA00022597"/>
    </source>
</evidence>
<name>A0A0E3UUH8_9FUSO</name>
<proteinExistence type="predicted"/>
<evidence type="ECO:0000256" key="6">
    <source>
        <dbReference type="ARBA" id="ARBA00022683"/>
    </source>
</evidence>
<dbReference type="KEGG" id="sns:VC03_01820"/>
<accession>A0A0E3UUH8</accession>
<dbReference type="GO" id="GO:0008982">
    <property type="term" value="F:protein-N(PI)-phosphohistidine-sugar phosphotransferase activity"/>
    <property type="evidence" value="ECO:0007669"/>
    <property type="project" value="InterPro"/>
</dbReference>
<dbReference type="PROSITE" id="PS51094">
    <property type="entry name" value="PTS_EIIA_TYPE_2"/>
    <property type="match status" value="1"/>
</dbReference>
<dbReference type="FunFam" id="3.40.930.10:FF:000009">
    <property type="entry name" value="PTS system, fructose specific IIABC component"/>
    <property type="match status" value="1"/>
</dbReference>
<evidence type="ECO:0000256" key="5">
    <source>
        <dbReference type="ARBA" id="ARBA00022679"/>
    </source>
</evidence>
<evidence type="ECO:0000256" key="3">
    <source>
        <dbReference type="ARBA" id="ARBA00022553"/>
    </source>
</evidence>
<feature type="domain" description="PTS EIIA type-2" evidence="7">
    <location>
        <begin position="6"/>
        <end position="150"/>
    </location>
</feature>
<dbReference type="NCBIfam" id="TIGR00848">
    <property type="entry name" value="fruA"/>
    <property type="match status" value="1"/>
</dbReference>
<dbReference type="AlphaFoldDB" id="A0A0E3UUH8"/>
<evidence type="ECO:0000256" key="1">
    <source>
        <dbReference type="ARBA" id="ARBA00004496"/>
    </source>
</evidence>
<organism evidence="8 9">
    <name type="scientific">Sneathia vaginalis</name>
    <dbReference type="NCBI Taxonomy" id="187101"/>
    <lineage>
        <taxon>Bacteria</taxon>
        <taxon>Fusobacteriati</taxon>
        <taxon>Fusobacteriota</taxon>
        <taxon>Fusobacteriia</taxon>
        <taxon>Fusobacteriales</taxon>
        <taxon>Leptotrichiaceae</taxon>
        <taxon>Sneathia</taxon>
    </lineage>
</organism>
<dbReference type="InterPro" id="IPR004715">
    <property type="entry name" value="PTS_IIA_fruc"/>
</dbReference>
<comment type="subcellular location">
    <subcellularLocation>
        <location evidence="1">Cytoplasm</location>
    </subcellularLocation>
</comment>
<dbReference type="HOGENOM" id="CLU_072531_5_0_0"/>
<dbReference type="STRING" id="187101.VC03_01820"/>
<dbReference type="GO" id="GO:0016020">
    <property type="term" value="C:membrane"/>
    <property type="evidence" value="ECO:0007669"/>
    <property type="project" value="InterPro"/>
</dbReference>
<keyword evidence="4 8" id="KW-0762">Sugar transport</keyword>
<keyword evidence="9" id="KW-1185">Reference proteome</keyword>
<dbReference type="GO" id="GO:0009401">
    <property type="term" value="P:phosphoenolpyruvate-dependent sugar phosphotransferase system"/>
    <property type="evidence" value="ECO:0007669"/>
    <property type="project" value="UniProtKB-KW"/>
</dbReference>